<dbReference type="EMBL" id="CAJJDO010000019">
    <property type="protein sequence ID" value="CAD8149873.1"/>
    <property type="molecule type" value="Genomic_DNA"/>
</dbReference>
<accession>A0A8S1TDF0</accession>
<evidence type="ECO:0000313" key="2">
    <source>
        <dbReference type="Proteomes" id="UP000689195"/>
    </source>
</evidence>
<dbReference type="AlphaFoldDB" id="A0A8S1TDF0"/>
<name>A0A8S1TDF0_9CILI</name>
<reference evidence="1" key="1">
    <citation type="submission" date="2021-01" db="EMBL/GenBank/DDBJ databases">
        <authorList>
            <consortium name="Genoscope - CEA"/>
            <person name="William W."/>
        </authorList>
    </citation>
    <scope>NUCLEOTIDE SEQUENCE</scope>
</reference>
<keyword evidence="2" id="KW-1185">Reference proteome</keyword>
<dbReference type="Proteomes" id="UP000689195">
    <property type="component" value="Unassembled WGS sequence"/>
</dbReference>
<gene>
    <name evidence="1" type="ORF">PPENT_87.1.T0190357</name>
</gene>
<evidence type="ECO:0000313" key="1">
    <source>
        <dbReference type="EMBL" id="CAD8149873.1"/>
    </source>
</evidence>
<sequence>MVTKHPDQISKRCCQMHDNYEIIAVDLSISCNKKFLCAKGILDIFGTKSIFLYDKAKLMIKDMKNINKN</sequence>
<organism evidence="1 2">
    <name type="scientific">Paramecium pentaurelia</name>
    <dbReference type="NCBI Taxonomy" id="43138"/>
    <lineage>
        <taxon>Eukaryota</taxon>
        <taxon>Sar</taxon>
        <taxon>Alveolata</taxon>
        <taxon>Ciliophora</taxon>
        <taxon>Intramacronucleata</taxon>
        <taxon>Oligohymenophorea</taxon>
        <taxon>Peniculida</taxon>
        <taxon>Parameciidae</taxon>
        <taxon>Paramecium</taxon>
    </lineage>
</organism>
<comment type="caution">
    <text evidence="1">The sequence shown here is derived from an EMBL/GenBank/DDBJ whole genome shotgun (WGS) entry which is preliminary data.</text>
</comment>
<proteinExistence type="predicted"/>
<protein>
    <submittedName>
        <fullName evidence="1">Uncharacterized protein</fullName>
    </submittedName>
</protein>